<protein>
    <submittedName>
        <fullName evidence="1">Tc5 transposase dna-binding domain</fullName>
    </submittedName>
</protein>
<evidence type="ECO:0000313" key="1">
    <source>
        <dbReference type="EMBL" id="KAI4456568.1"/>
    </source>
</evidence>
<gene>
    <name evidence="1" type="ORF">MML48_8g00010960</name>
</gene>
<evidence type="ECO:0000313" key="2">
    <source>
        <dbReference type="Proteomes" id="UP001056778"/>
    </source>
</evidence>
<dbReference type="Proteomes" id="UP001056778">
    <property type="component" value="Chromosome 8"/>
</dbReference>
<organism evidence="1 2">
    <name type="scientific">Holotrichia oblita</name>
    <name type="common">Chafer beetle</name>
    <dbReference type="NCBI Taxonomy" id="644536"/>
    <lineage>
        <taxon>Eukaryota</taxon>
        <taxon>Metazoa</taxon>
        <taxon>Ecdysozoa</taxon>
        <taxon>Arthropoda</taxon>
        <taxon>Hexapoda</taxon>
        <taxon>Insecta</taxon>
        <taxon>Pterygota</taxon>
        <taxon>Neoptera</taxon>
        <taxon>Endopterygota</taxon>
        <taxon>Coleoptera</taxon>
        <taxon>Polyphaga</taxon>
        <taxon>Scarabaeiformia</taxon>
        <taxon>Scarabaeidae</taxon>
        <taxon>Melolonthinae</taxon>
        <taxon>Holotrichia</taxon>
    </lineage>
</organism>
<keyword evidence="1" id="KW-0238">DNA-binding</keyword>
<name>A0ACB9SMN9_HOLOL</name>
<reference evidence="1" key="1">
    <citation type="submission" date="2022-04" db="EMBL/GenBank/DDBJ databases">
        <title>Chromosome-scale genome assembly of Holotrichia oblita Faldermann.</title>
        <authorList>
            <person name="Rongchong L."/>
        </authorList>
    </citation>
    <scope>NUCLEOTIDE SEQUENCE</scope>
    <source>
        <strain evidence="1">81SQS9</strain>
    </source>
</reference>
<proteinExistence type="predicted"/>
<keyword evidence="2" id="KW-1185">Reference proteome</keyword>
<accession>A0ACB9SMN9</accession>
<sequence>MPKVQEGVKYENKYKEEDVIQALKAIENGISQRKASQIFEVPRQTLQFRKSEKFQNKISLGPNTILTSEEEATLEEWILTTYRKGFPLRKLDIQMSVKDSLDSKPRENSFQDNLPGEGWYRAFLKRHPALTHRTPEAVTSASSVVSEADIRKWFSSVEEYLKGKNQDHILKDPTRVFNGDESCFYLCPKNFKVTAPRGARNVYDVGSGQAKMNITVMFTFSADGQFKNIVGEQRVELFERMEQFYVDSSDEFIILYKLYREFKKHDKNWQRKTPREPANSNDILVDMETDNIEIIFQDSVDMNFSEKTNTNITKHIEVNSDPVAINAIECNMTKTMPFDNQTSEEHEERDNNIEKILTLERELEINN</sequence>
<dbReference type="EMBL" id="CM043022">
    <property type="protein sequence ID" value="KAI4456568.1"/>
    <property type="molecule type" value="Genomic_DNA"/>
</dbReference>
<comment type="caution">
    <text evidence="1">The sequence shown here is derived from an EMBL/GenBank/DDBJ whole genome shotgun (WGS) entry which is preliminary data.</text>
</comment>